<dbReference type="InterPro" id="IPR050194">
    <property type="entry name" value="Glycosyltransferase_grp1"/>
</dbReference>
<evidence type="ECO:0000259" key="1">
    <source>
        <dbReference type="Pfam" id="PF00534"/>
    </source>
</evidence>
<dbReference type="PANTHER" id="PTHR45947:SF3">
    <property type="entry name" value="SULFOQUINOVOSYL TRANSFERASE SQD2"/>
    <property type="match status" value="1"/>
</dbReference>
<dbReference type="Pfam" id="PF00534">
    <property type="entry name" value="Glycos_transf_1"/>
    <property type="match status" value="1"/>
</dbReference>
<dbReference type="InterPro" id="IPR028098">
    <property type="entry name" value="Glyco_trans_4-like_N"/>
</dbReference>
<dbReference type="RefSeq" id="WP_188541267.1">
    <property type="nucleotide sequence ID" value="NZ_BMFT01000002.1"/>
</dbReference>
<evidence type="ECO:0000259" key="2">
    <source>
        <dbReference type="Pfam" id="PF13477"/>
    </source>
</evidence>
<comment type="caution">
    <text evidence="3">The sequence shown here is derived from an EMBL/GenBank/DDBJ whole genome shotgun (WGS) entry which is preliminary data.</text>
</comment>
<feature type="domain" description="Glycosyl transferase family 1" evidence="1">
    <location>
        <begin position="185"/>
        <end position="347"/>
    </location>
</feature>
<dbReference type="InterPro" id="IPR001296">
    <property type="entry name" value="Glyco_trans_1"/>
</dbReference>
<accession>A0ABQ1YMX9</accession>
<dbReference type="Gene3D" id="3.40.50.2000">
    <property type="entry name" value="Glycogen Phosphorylase B"/>
    <property type="match status" value="2"/>
</dbReference>
<keyword evidence="4" id="KW-1185">Reference proteome</keyword>
<name>A0ABQ1YMX9_9BACL</name>
<gene>
    <name evidence="3" type="primary">epsD</name>
    <name evidence="3" type="ORF">GCM10008013_36370</name>
</gene>
<proteinExistence type="predicted"/>
<dbReference type="Pfam" id="PF13477">
    <property type="entry name" value="Glyco_trans_4_2"/>
    <property type="match status" value="1"/>
</dbReference>
<organism evidence="3 4">
    <name type="scientific">Paenibacillus segetis</name>
    <dbReference type="NCBI Taxonomy" id="1325360"/>
    <lineage>
        <taxon>Bacteria</taxon>
        <taxon>Bacillati</taxon>
        <taxon>Bacillota</taxon>
        <taxon>Bacilli</taxon>
        <taxon>Bacillales</taxon>
        <taxon>Paenibacillaceae</taxon>
        <taxon>Paenibacillus</taxon>
    </lineage>
</organism>
<feature type="domain" description="Glycosyltransferase subfamily 4-like N-terminal" evidence="2">
    <location>
        <begin position="4"/>
        <end position="144"/>
    </location>
</feature>
<protein>
    <submittedName>
        <fullName evidence="3">Glycosyltransferase EpsD</fullName>
    </submittedName>
</protein>
<dbReference type="PANTHER" id="PTHR45947">
    <property type="entry name" value="SULFOQUINOVOSYL TRANSFERASE SQD2"/>
    <property type="match status" value="1"/>
</dbReference>
<dbReference type="SUPFAM" id="SSF53756">
    <property type="entry name" value="UDP-Glycosyltransferase/glycogen phosphorylase"/>
    <property type="match status" value="1"/>
</dbReference>
<dbReference type="CDD" id="cd03808">
    <property type="entry name" value="GT4_CapM-like"/>
    <property type="match status" value="1"/>
</dbReference>
<evidence type="ECO:0000313" key="3">
    <source>
        <dbReference type="EMBL" id="GGH32145.1"/>
    </source>
</evidence>
<dbReference type="EMBL" id="BMFT01000002">
    <property type="protein sequence ID" value="GGH32145.1"/>
    <property type="molecule type" value="Genomic_DNA"/>
</dbReference>
<sequence length="390" mass="44796">MSKKVLFCATVVSHLTAFHQPYLRWFKEQGWEVHAATHGESSVPYVEKQFNISIQRSPFKLDNLRAYIELKKIIDKNEYDIIHCHTPMGGVLTRLAARKARRRGTKVIYTAHGFHFFTGASSINWLVYYPVEKMLSRYTDYLITMNEEDYTRVLRRHFKAKNITFVHGVGIDFDKFRPVSAEEKRQLRSAYQIGQDKFVLIYAAELSKRKNQSLLFEVVRQLKQHIPNLQLLLAGQGDLEEYYKKMTHEMDLTDTVTFLGHRKDMDKIYSLADIAVSSSTQEGLPVNIMEAIASGLPVVATNVRGNRDLVEEGVHGFLIGLNDQNAFVKRVLELYASPLLREEIGKRRDLLTEKYSVLKVLNEVTPIYMEAVFKSQDSSITINERGGLGL</sequence>
<evidence type="ECO:0000313" key="4">
    <source>
        <dbReference type="Proteomes" id="UP000659344"/>
    </source>
</evidence>
<dbReference type="Proteomes" id="UP000659344">
    <property type="component" value="Unassembled WGS sequence"/>
</dbReference>
<reference evidence="4" key="1">
    <citation type="journal article" date="2019" name="Int. J. Syst. Evol. Microbiol.">
        <title>The Global Catalogue of Microorganisms (GCM) 10K type strain sequencing project: providing services to taxonomists for standard genome sequencing and annotation.</title>
        <authorList>
            <consortium name="The Broad Institute Genomics Platform"/>
            <consortium name="The Broad Institute Genome Sequencing Center for Infectious Disease"/>
            <person name="Wu L."/>
            <person name="Ma J."/>
        </authorList>
    </citation>
    <scope>NUCLEOTIDE SEQUENCE [LARGE SCALE GENOMIC DNA]</scope>
    <source>
        <strain evidence="4">CGMCC 1.12769</strain>
    </source>
</reference>